<evidence type="ECO:0000313" key="3">
    <source>
        <dbReference type="Proteomes" id="UP001234178"/>
    </source>
</evidence>
<evidence type="ECO:0000313" key="2">
    <source>
        <dbReference type="EMBL" id="KAK4024734.1"/>
    </source>
</evidence>
<accession>A0ABR0AI17</accession>
<keyword evidence="3" id="KW-1185">Reference proteome</keyword>
<feature type="compositionally biased region" description="Basic and acidic residues" evidence="1">
    <location>
        <begin position="103"/>
        <end position="128"/>
    </location>
</feature>
<dbReference type="Proteomes" id="UP001234178">
    <property type="component" value="Unassembled WGS sequence"/>
</dbReference>
<dbReference type="EMBL" id="JAOYFB010000037">
    <property type="protein sequence ID" value="KAK4024734.1"/>
    <property type="molecule type" value="Genomic_DNA"/>
</dbReference>
<proteinExistence type="predicted"/>
<organism evidence="2 3">
    <name type="scientific">Daphnia magna</name>
    <dbReference type="NCBI Taxonomy" id="35525"/>
    <lineage>
        <taxon>Eukaryota</taxon>
        <taxon>Metazoa</taxon>
        <taxon>Ecdysozoa</taxon>
        <taxon>Arthropoda</taxon>
        <taxon>Crustacea</taxon>
        <taxon>Branchiopoda</taxon>
        <taxon>Diplostraca</taxon>
        <taxon>Cladocera</taxon>
        <taxon>Anomopoda</taxon>
        <taxon>Daphniidae</taxon>
        <taxon>Daphnia</taxon>
    </lineage>
</organism>
<feature type="region of interest" description="Disordered" evidence="1">
    <location>
        <begin position="64"/>
        <end position="235"/>
    </location>
</feature>
<evidence type="ECO:0000256" key="1">
    <source>
        <dbReference type="SAM" id="MobiDB-lite"/>
    </source>
</evidence>
<feature type="region of interest" description="Disordered" evidence="1">
    <location>
        <begin position="1"/>
        <end position="28"/>
    </location>
</feature>
<comment type="caution">
    <text evidence="2">The sequence shown here is derived from an EMBL/GenBank/DDBJ whole genome shotgun (WGS) entry which is preliminary data.</text>
</comment>
<gene>
    <name evidence="2" type="ORF">OUZ56_010154</name>
</gene>
<name>A0ABR0AI17_9CRUS</name>
<feature type="compositionally biased region" description="Polar residues" evidence="1">
    <location>
        <begin position="167"/>
        <end position="184"/>
    </location>
</feature>
<reference evidence="2 3" key="1">
    <citation type="journal article" date="2023" name="Nucleic Acids Res.">
        <title>The hologenome of Daphnia magna reveals possible DNA methylation and microbiome-mediated evolution of the host genome.</title>
        <authorList>
            <person name="Chaturvedi A."/>
            <person name="Li X."/>
            <person name="Dhandapani V."/>
            <person name="Marshall H."/>
            <person name="Kissane S."/>
            <person name="Cuenca-Cambronero M."/>
            <person name="Asole G."/>
            <person name="Calvet F."/>
            <person name="Ruiz-Romero M."/>
            <person name="Marangio P."/>
            <person name="Guigo R."/>
            <person name="Rago D."/>
            <person name="Mirbahai L."/>
            <person name="Eastwood N."/>
            <person name="Colbourne J.K."/>
            <person name="Zhou J."/>
            <person name="Mallon E."/>
            <person name="Orsini L."/>
        </authorList>
    </citation>
    <scope>NUCLEOTIDE SEQUENCE [LARGE SCALE GENOMIC DNA]</scope>
    <source>
        <strain evidence="2">LRV0_1</strain>
    </source>
</reference>
<protein>
    <submittedName>
        <fullName evidence="2">Uncharacterized protein</fullName>
    </submittedName>
</protein>
<sequence>MDRSSKRPAACSSSWAQKKKHSRDTPVSEFKELTAMGSKGEEYFGLLEIGKSYMLKNGVVVRKGGRESSYSNTGCTGPAQVGVGSSTERGNSEMIRKGRKPNPRNEEEMLQQLEERAASKLREYEHRNALKRAKRIAKLNVGPVLGAAKEPSEKKTKIQKKQLKPQDQQTSHQKPKSNVNSTPEGQEDSHDKFLEDIAQAPVEHSNASSNINPLAMADSSIFKKQEKKKRNSEEKDLDFLWTDKESPAFKAFELYHGCKAFSCKNCGNEGILACWRRLLGVKIFTM</sequence>